<evidence type="ECO:0000313" key="1">
    <source>
        <dbReference type="EMBL" id="EDT38247.1"/>
    </source>
</evidence>
<evidence type="ECO:0000313" key="2">
    <source>
        <dbReference type="Proteomes" id="UP000004814"/>
    </source>
</evidence>
<gene>
    <name evidence="1" type="ORF">BamMEX5DRAFT_5972</name>
</gene>
<protein>
    <submittedName>
        <fullName evidence="1">Uncharacterized protein</fullName>
    </submittedName>
</protein>
<name>B1TDV6_9BURK</name>
<accession>B1TDV6</accession>
<dbReference type="EMBL" id="ABLK01000310">
    <property type="protein sequence ID" value="EDT38247.1"/>
    <property type="molecule type" value="Genomic_DNA"/>
</dbReference>
<comment type="caution">
    <text evidence="1">The sequence shown here is derived from an EMBL/GenBank/DDBJ whole genome shotgun (WGS) entry which is preliminary data.</text>
</comment>
<proteinExistence type="predicted"/>
<reference evidence="1 2" key="1">
    <citation type="submission" date="2008-03" db="EMBL/GenBank/DDBJ databases">
        <title>Sequencing of the draft genome and assembly of Burkholderia ambifaria MEX-5.</title>
        <authorList>
            <consortium name="US DOE Joint Genome Institute (JGI-PGF)"/>
            <person name="Copeland A."/>
            <person name="Lucas S."/>
            <person name="Lapidus A."/>
            <person name="Glavina del Rio T."/>
            <person name="Dalin E."/>
            <person name="Tice H."/>
            <person name="Bruce D."/>
            <person name="Goodwin L."/>
            <person name="Pitluck S."/>
            <person name="Larimer F."/>
            <person name="Land M.L."/>
            <person name="Hauser L."/>
            <person name="Tiedje J."/>
            <person name="Richardson P."/>
        </authorList>
    </citation>
    <scope>NUCLEOTIDE SEQUENCE [LARGE SCALE GENOMIC DNA]</scope>
    <source>
        <strain evidence="1 2">MEX-5</strain>
    </source>
</reference>
<dbReference type="Proteomes" id="UP000004814">
    <property type="component" value="Unassembled WGS sequence"/>
</dbReference>
<dbReference type="AlphaFoldDB" id="B1TDV6"/>
<sequence>MATRAVCNACNADEQPDWIDIAGPCRSSLYAIRVAAQSPLLPNTTSDNGTLPGGWVIRLFSR</sequence>
<organism evidence="1 2">
    <name type="scientific">Burkholderia ambifaria MEX-5</name>
    <dbReference type="NCBI Taxonomy" id="396597"/>
    <lineage>
        <taxon>Bacteria</taxon>
        <taxon>Pseudomonadati</taxon>
        <taxon>Pseudomonadota</taxon>
        <taxon>Betaproteobacteria</taxon>
        <taxon>Burkholderiales</taxon>
        <taxon>Burkholderiaceae</taxon>
        <taxon>Burkholderia</taxon>
        <taxon>Burkholderia cepacia complex</taxon>
    </lineage>
</organism>